<evidence type="ECO:0000256" key="10">
    <source>
        <dbReference type="RuleBase" id="RU004387"/>
    </source>
</evidence>
<evidence type="ECO:0000313" key="11">
    <source>
        <dbReference type="EMBL" id="MSU09325.1"/>
    </source>
</evidence>
<evidence type="ECO:0000256" key="8">
    <source>
        <dbReference type="ARBA" id="ARBA00023049"/>
    </source>
</evidence>
<proteinExistence type="inferred from homology"/>
<keyword evidence="12" id="KW-1185">Reference proteome</keyword>
<keyword evidence="8 9" id="KW-0482">Metalloprotease</keyword>
<dbReference type="GeneID" id="96779267"/>
<comment type="caution">
    <text evidence="11">The sequence shown here is derived from an EMBL/GenBank/DDBJ whole genome shotgun (WGS) entry which is preliminary data.</text>
</comment>
<dbReference type="InterPro" id="IPR001948">
    <property type="entry name" value="Peptidase_M18"/>
</dbReference>
<keyword evidence="5 9" id="KW-0479">Metal-binding</keyword>
<dbReference type="PRINTS" id="PR00932">
    <property type="entry name" value="AMINO1PTASE"/>
</dbReference>
<gene>
    <name evidence="11" type="ORF">FYJ84_10045</name>
</gene>
<dbReference type="EMBL" id="VUNR01000021">
    <property type="protein sequence ID" value="MSU09325.1"/>
    <property type="molecule type" value="Genomic_DNA"/>
</dbReference>
<accession>A0A6I2UHW3</accession>
<dbReference type="GO" id="GO:0004177">
    <property type="term" value="F:aminopeptidase activity"/>
    <property type="evidence" value="ECO:0007669"/>
    <property type="project" value="UniProtKB-KW"/>
</dbReference>
<dbReference type="SUPFAM" id="SSF53187">
    <property type="entry name" value="Zn-dependent exopeptidases"/>
    <property type="match status" value="1"/>
</dbReference>
<dbReference type="GO" id="GO:0006508">
    <property type="term" value="P:proteolysis"/>
    <property type="evidence" value="ECO:0007669"/>
    <property type="project" value="UniProtKB-KW"/>
</dbReference>
<evidence type="ECO:0000256" key="3">
    <source>
        <dbReference type="ARBA" id="ARBA00022438"/>
    </source>
</evidence>
<dbReference type="RefSeq" id="WP_154407500.1">
    <property type="nucleotide sequence ID" value="NZ_VUNR01000021.1"/>
</dbReference>
<dbReference type="GO" id="GO:0005737">
    <property type="term" value="C:cytoplasm"/>
    <property type="evidence" value="ECO:0007669"/>
    <property type="project" value="UniProtKB-ARBA"/>
</dbReference>
<dbReference type="Gene3D" id="3.40.630.10">
    <property type="entry name" value="Zn peptidases"/>
    <property type="match status" value="1"/>
</dbReference>
<evidence type="ECO:0000256" key="4">
    <source>
        <dbReference type="ARBA" id="ARBA00022670"/>
    </source>
</evidence>
<keyword evidence="6 9" id="KW-0378">Hydrolase</keyword>
<evidence type="ECO:0000256" key="9">
    <source>
        <dbReference type="RuleBase" id="RU004386"/>
    </source>
</evidence>
<dbReference type="AlphaFoldDB" id="A0A6I2UHW3"/>
<dbReference type="EC" id="3.4.11.-" evidence="10"/>
<comment type="cofactor">
    <cofactor evidence="1 10">
        <name>Zn(2+)</name>
        <dbReference type="ChEBI" id="CHEBI:29105"/>
    </cofactor>
</comment>
<dbReference type="Pfam" id="PF02127">
    <property type="entry name" value="Peptidase_M18"/>
    <property type="match status" value="1"/>
</dbReference>
<dbReference type="PANTHER" id="PTHR28570">
    <property type="entry name" value="ASPARTYL AMINOPEPTIDASE"/>
    <property type="match status" value="1"/>
</dbReference>
<dbReference type="Proteomes" id="UP000433181">
    <property type="component" value="Unassembled WGS sequence"/>
</dbReference>
<evidence type="ECO:0000256" key="5">
    <source>
        <dbReference type="ARBA" id="ARBA00022723"/>
    </source>
</evidence>
<evidence type="ECO:0000313" key="12">
    <source>
        <dbReference type="Proteomes" id="UP000433181"/>
    </source>
</evidence>
<sequence>MYDFVYSLLGLVQKSVSPWHTAAAAAERLEKAGFARLDMRDRWQLVRGGRYYTEVFGSTVLAFAIGGGDLAKPDLLRLAAAHTDFPGLRIKPSAGMVKDGYGVLNVESYGGIILHSWQDRPLSIAGRVAVRGEKAFSPVVRLVDFARPLLVIPELAIHMNRKVNEGTAIKKQKEMLPLMAVLGKDGEKSFFEEWLAGELGCCREDILSYELNLYPYEAGCQLGMAGEMVSAPRLDNITSVEACLQAMEAVAGAGQDFQGLRLIALFDNEEIGSRTKQGAGSAVLLQVLERIYGVLGYSREQMWQAVSGGFMLSVDVAHGLQPNYPEKYDVTNRPVLNGGVVLKQAASQSYAGDAEAVAIVSAICQQEGIDCQRFVNHSDEPGGSTLGSIASALVPMRTMDIGVPLLSMHSARETMGAWDQESLNHLLKAFIVNF</sequence>
<evidence type="ECO:0000256" key="7">
    <source>
        <dbReference type="ARBA" id="ARBA00022833"/>
    </source>
</evidence>
<dbReference type="GO" id="GO:0008237">
    <property type="term" value="F:metallopeptidase activity"/>
    <property type="evidence" value="ECO:0007669"/>
    <property type="project" value="UniProtKB-KW"/>
</dbReference>
<evidence type="ECO:0000256" key="1">
    <source>
        <dbReference type="ARBA" id="ARBA00001947"/>
    </source>
</evidence>
<dbReference type="GO" id="GO:0008270">
    <property type="term" value="F:zinc ion binding"/>
    <property type="evidence" value="ECO:0007669"/>
    <property type="project" value="InterPro"/>
</dbReference>
<organism evidence="11 12">
    <name type="scientific">Anaerovibrio slackiae</name>
    <dbReference type="NCBI Taxonomy" id="2652309"/>
    <lineage>
        <taxon>Bacteria</taxon>
        <taxon>Bacillati</taxon>
        <taxon>Bacillota</taxon>
        <taxon>Negativicutes</taxon>
        <taxon>Selenomonadales</taxon>
        <taxon>Selenomonadaceae</taxon>
        <taxon>Anaerovibrio</taxon>
    </lineage>
</organism>
<evidence type="ECO:0000256" key="2">
    <source>
        <dbReference type="ARBA" id="ARBA00008290"/>
    </source>
</evidence>
<dbReference type="PANTHER" id="PTHR28570:SF3">
    <property type="entry name" value="ASPARTYL AMINOPEPTIDASE"/>
    <property type="match status" value="1"/>
</dbReference>
<keyword evidence="7 9" id="KW-0862">Zinc</keyword>
<name>A0A6I2UHW3_9FIRM</name>
<dbReference type="NCBIfam" id="NF002759">
    <property type="entry name" value="PRK02813.1"/>
    <property type="match status" value="1"/>
</dbReference>
<keyword evidence="4 9" id="KW-0645">Protease</keyword>
<dbReference type="SUPFAM" id="SSF101821">
    <property type="entry name" value="Aminopeptidase/glucanase lid domain"/>
    <property type="match status" value="1"/>
</dbReference>
<dbReference type="Gene3D" id="2.30.250.10">
    <property type="entry name" value="Aminopeptidase i, Domain 2"/>
    <property type="match status" value="1"/>
</dbReference>
<evidence type="ECO:0000256" key="6">
    <source>
        <dbReference type="ARBA" id="ARBA00022801"/>
    </source>
</evidence>
<comment type="similarity">
    <text evidence="2 9">Belongs to the peptidase M18 family.</text>
</comment>
<protein>
    <recommendedName>
        <fullName evidence="10">M18 family aminopeptidase</fullName>
        <ecNumber evidence="10">3.4.11.-</ecNumber>
    </recommendedName>
</protein>
<reference evidence="11 12" key="1">
    <citation type="submission" date="2019-08" db="EMBL/GenBank/DDBJ databases">
        <title>In-depth cultivation of the pig gut microbiome towards novel bacterial diversity and tailored functional studies.</title>
        <authorList>
            <person name="Wylensek D."/>
            <person name="Hitch T.C.A."/>
            <person name="Clavel T."/>
        </authorList>
    </citation>
    <scope>NUCLEOTIDE SEQUENCE [LARGE SCALE GENOMIC DNA]</scope>
    <source>
        <strain evidence="11 12">WCA-693-APC-5D-A</strain>
    </source>
</reference>
<dbReference type="InterPro" id="IPR023358">
    <property type="entry name" value="Peptidase_M18_dom2"/>
</dbReference>
<keyword evidence="3 9" id="KW-0031">Aminopeptidase</keyword>